<organism evidence="2 3">
    <name type="scientific">Adineta ricciae</name>
    <name type="common">Rotifer</name>
    <dbReference type="NCBI Taxonomy" id="249248"/>
    <lineage>
        <taxon>Eukaryota</taxon>
        <taxon>Metazoa</taxon>
        <taxon>Spiralia</taxon>
        <taxon>Gnathifera</taxon>
        <taxon>Rotifera</taxon>
        <taxon>Eurotatoria</taxon>
        <taxon>Bdelloidea</taxon>
        <taxon>Adinetida</taxon>
        <taxon>Adinetidae</taxon>
        <taxon>Adineta</taxon>
    </lineage>
</organism>
<keyword evidence="1" id="KW-0812">Transmembrane</keyword>
<keyword evidence="1" id="KW-1133">Transmembrane helix</keyword>
<gene>
    <name evidence="2" type="ORF">EDS130_LOCUS40125</name>
</gene>
<dbReference type="Proteomes" id="UP000663852">
    <property type="component" value="Unassembled WGS sequence"/>
</dbReference>
<accession>A0A815QBS1</accession>
<feature type="transmembrane region" description="Helical" evidence="1">
    <location>
        <begin position="136"/>
        <end position="159"/>
    </location>
</feature>
<comment type="caution">
    <text evidence="2">The sequence shown here is derived from an EMBL/GenBank/DDBJ whole genome shotgun (WGS) entry which is preliminary data.</text>
</comment>
<name>A0A815QBS1_ADIRI</name>
<feature type="transmembrane region" description="Helical" evidence="1">
    <location>
        <begin position="96"/>
        <end position="115"/>
    </location>
</feature>
<reference evidence="2" key="1">
    <citation type="submission" date="2021-02" db="EMBL/GenBank/DDBJ databases">
        <authorList>
            <person name="Nowell W R."/>
        </authorList>
    </citation>
    <scope>NUCLEOTIDE SEQUENCE</scope>
</reference>
<evidence type="ECO:0000313" key="3">
    <source>
        <dbReference type="Proteomes" id="UP000663852"/>
    </source>
</evidence>
<protein>
    <submittedName>
        <fullName evidence="2">Uncharacterized protein</fullName>
    </submittedName>
</protein>
<proteinExistence type="predicted"/>
<keyword evidence="1" id="KW-0472">Membrane</keyword>
<evidence type="ECO:0000313" key="2">
    <source>
        <dbReference type="EMBL" id="CAF1460549.1"/>
    </source>
</evidence>
<dbReference type="AlphaFoldDB" id="A0A815QBS1"/>
<evidence type="ECO:0000256" key="1">
    <source>
        <dbReference type="SAM" id="Phobius"/>
    </source>
</evidence>
<sequence>MKVPRQFLNPYWHCMLQCKTKIPSIPACAEEKRSEVFFRWESISTETKSQIEYNVFEFFHGSVCDGDDGDRVYDDVQIDHLYSIADHNLLDHYKTIVFAPLLIVFSAVAVLKRVISIPRIAIKTTCGVIEKVYSKIISIELFNCTVICIAIVIVIPMRLTEIVVGNFSNCPRIKTKVCICHIIVRYITVSSIALWNIKRKFLLNLFIYNFPYPVCPPRISNNEGLRLIAITDSN</sequence>
<dbReference type="EMBL" id="CAJNOJ010000474">
    <property type="protein sequence ID" value="CAF1460549.1"/>
    <property type="molecule type" value="Genomic_DNA"/>
</dbReference>